<protein>
    <recommendedName>
        <fullName evidence="2">Fibrinogen C-terminal domain-containing protein</fullName>
    </recommendedName>
</protein>
<proteinExistence type="predicted"/>
<evidence type="ECO:0000259" key="2">
    <source>
        <dbReference type="PROSITE" id="PS51406"/>
    </source>
</evidence>
<dbReference type="PANTHER" id="PTHR46599">
    <property type="entry name" value="PIGGYBAC TRANSPOSABLE ELEMENT-DERIVED PROTEIN 4"/>
    <property type="match status" value="1"/>
</dbReference>
<feature type="compositionally biased region" description="Acidic residues" evidence="1">
    <location>
        <begin position="26"/>
        <end position="45"/>
    </location>
</feature>
<dbReference type="SUPFAM" id="SSF56496">
    <property type="entry name" value="Fibrinogen C-terminal domain-like"/>
    <property type="match status" value="1"/>
</dbReference>
<accession>A0A8S3SAR1</accession>
<dbReference type="InterPro" id="IPR036056">
    <property type="entry name" value="Fibrinogen-like_C"/>
</dbReference>
<dbReference type="EMBL" id="CAJPWZ010001398">
    <property type="protein sequence ID" value="CAG2214061.1"/>
    <property type="molecule type" value="Genomic_DNA"/>
</dbReference>
<feature type="domain" description="Fibrinogen C-terminal" evidence="2">
    <location>
        <begin position="258"/>
        <end position="328"/>
    </location>
</feature>
<evidence type="ECO:0000313" key="4">
    <source>
        <dbReference type="Proteomes" id="UP000683360"/>
    </source>
</evidence>
<dbReference type="Pfam" id="PF13843">
    <property type="entry name" value="DDE_Tnp_1_7"/>
    <property type="match status" value="1"/>
</dbReference>
<dbReference type="InterPro" id="IPR014716">
    <property type="entry name" value="Fibrinogen_a/b/g_C_1"/>
</dbReference>
<organism evidence="3 4">
    <name type="scientific">Mytilus edulis</name>
    <name type="common">Blue mussel</name>
    <dbReference type="NCBI Taxonomy" id="6550"/>
    <lineage>
        <taxon>Eukaryota</taxon>
        <taxon>Metazoa</taxon>
        <taxon>Spiralia</taxon>
        <taxon>Lophotrochozoa</taxon>
        <taxon>Mollusca</taxon>
        <taxon>Bivalvia</taxon>
        <taxon>Autobranchia</taxon>
        <taxon>Pteriomorphia</taxon>
        <taxon>Mytilida</taxon>
        <taxon>Mytiloidea</taxon>
        <taxon>Mytilidae</taxon>
        <taxon>Mytilinae</taxon>
        <taxon>Mytilus</taxon>
    </lineage>
</organism>
<sequence>MAASGRPSVWDVWEQIVSGPALQNISDDESIEGEDNGNVSDIDEPLVSEEEDDIDDEIVKHAQETNLNATRKQQLAGRNDTNWTETDFAEMSAYLGILILMGIIQVPDYKLLWSTNKFLADGGVKDVMPVKRYEKLTQYLHVNEPEADSTDKLARIRPILDSVLERCRVANKPRQNQSIDEAMIPYKGRFSAKQYVPSKPVKWGIKVWMRCDTTSGPHVRDCSDLDRKHYKSGVYKIFPAGGAGFKAYCDMETDEGGWTGNDKLYKLTSRGQYELRVNLEDFNGDKAYAKYSNFYIGDKSTNYKLTVNGYSGTAGNKKDNKGMRWSQWKGSQSMKTTSMMIRRKRL</sequence>
<reference evidence="3" key="1">
    <citation type="submission" date="2021-03" db="EMBL/GenBank/DDBJ databases">
        <authorList>
            <person name="Bekaert M."/>
        </authorList>
    </citation>
    <scope>NUCLEOTIDE SEQUENCE</scope>
</reference>
<dbReference type="Gene3D" id="3.90.215.10">
    <property type="entry name" value="Gamma Fibrinogen, chain A, domain 1"/>
    <property type="match status" value="2"/>
</dbReference>
<comment type="caution">
    <text evidence="3">The sequence shown here is derived from an EMBL/GenBank/DDBJ whole genome shotgun (WGS) entry which is preliminary data.</text>
</comment>
<dbReference type="PROSITE" id="PS51406">
    <property type="entry name" value="FIBRINOGEN_C_2"/>
    <property type="match status" value="1"/>
</dbReference>
<gene>
    <name evidence="3" type="ORF">MEDL_27931</name>
</gene>
<dbReference type="NCBIfam" id="NF040941">
    <property type="entry name" value="GGGWT_bact"/>
    <property type="match status" value="1"/>
</dbReference>
<feature type="region of interest" description="Disordered" evidence="1">
    <location>
        <begin position="20"/>
        <end position="45"/>
    </location>
</feature>
<dbReference type="AlphaFoldDB" id="A0A8S3SAR1"/>
<keyword evidence="4" id="KW-1185">Reference proteome</keyword>
<dbReference type="InterPro" id="IPR029526">
    <property type="entry name" value="PGBD"/>
</dbReference>
<dbReference type="Pfam" id="PF00147">
    <property type="entry name" value="Fibrinogen_C"/>
    <property type="match status" value="1"/>
</dbReference>
<evidence type="ECO:0000256" key="1">
    <source>
        <dbReference type="SAM" id="MobiDB-lite"/>
    </source>
</evidence>
<evidence type="ECO:0000313" key="3">
    <source>
        <dbReference type="EMBL" id="CAG2214061.1"/>
    </source>
</evidence>
<dbReference type="OrthoDB" id="6090197at2759"/>
<dbReference type="PANTHER" id="PTHR46599:SF2">
    <property type="entry name" value="PIGGYBAC TRANSPOSABLE ELEMENT-DERIVED PROTEIN 4-LIKE"/>
    <property type="match status" value="1"/>
</dbReference>
<dbReference type="Proteomes" id="UP000683360">
    <property type="component" value="Unassembled WGS sequence"/>
</dbReference>
<dbReference type="SMART" id="SM00186">
    <property type="entry name" value="FBG"/>
    <property type="match status" value="1"/>
</dbReference>
<name>A0A8S3SAR1_MYTED</name>
<dbReference type="InterPro" id="IPR002181">
    <property type="entry name" value="Fibrinogen_a/b/g_C_dom"/>
</dbReference>